<dbReference type="OrthoDB" id="6287170at2759"/>
<sequence length="394" mass="43429">MAGRQCPDSRDGPEALLCAEQTEGWLNPGSEAELPPWPAVASPFFFVPATNFPQLYPFSPFAAHEQGDFVQPLYIQDHLVAPSEGPAACDLEDALQPFDYGGFLHALHVRDMFHPTEAGEPHGEPPMSSEGCGDAQVAFFERNVWDSLQETYYGPLVTNYGTVSVILKQRMRVDITVDRAIRLVNFEKRCTAAINCFGDICCLCHPCGRVYQERMNVDMATGTRLAKISSRGVTFTALNHGLVYLVDASGTKSTTERFHNLGYDIPMSVFYSQMQRSGPDVFEKCLDLIGQATVRTARNGDHIWNIGGVRIKQTPWGDVQVSRDSGRRVICSSPTAGSISITTPVVKMAVTCDPSRYFFVRMGKKRIIGSADGFAVKNGSQRAGFDRRGRVTLP</sequence>
<dbReference type="GO" id="GO:0005615">
    <property type="term" value="C:extracellular space"/>
    <property type="evidence" value="ECO:0007669"/>
    <property type="project" value="TreeGrafter"/>
</dbReference>
<protein>
    <submittedName>
        <fullName evidence="1">Uncharacterized protein</fullName>
    </submittedName>
</protein>
<dbReference type="PANTHER" id="PTHR39075:SF1">
    <property type="entry name" value="FI19908P1"/>
    <property type="match status" value="1"/>
</dbReference>
<dbReference type="EMBL" id="JABSTR010000001">
    <property type="protein sequence ID" value="KAH9360387.1"/>
    <property type="molecule type" value="Genomic_DNA"/>
</dbReference>
<accession>A0A9J6FC47</accession>
<gene>
    <name evidence="1" type="ORF">HPB48_008387</name>
</gene>
<dbReference type="Proteomes" id="UP000821853">
    <property type="component" value="Chromosome 1"/>
</dbReference>
<comment type="caution">
    <text evidence="1">The sequence shown here is derived from an EMBL/GenBank/DDBJ whole genome shotgun (WGS) entry which is preliminary data.</text>
</comment>
<evidence type="ECO:0000313" key="2">
    <source>
        <dbReference type="Proteomes" id="UP000821853"/>
    </source>
</evidence>
<reference evidence="1 2" key="1">
    <citation type="journal article" date="2020" name="Cell">
        <title>Large-Scale Comparative Analyses of Tick Genomes Elucidate Their Genetic Diversity and Vector Capacities.</title>
        <authorList>
            <consortium name="Tick Genome and Microbiome Consortium (TIGMIC)"/>
            <person name="Jia N."/>
            <person name="Wang J."/>
            <person name="Shi W."/>
            <person name="Du L."/>
            <person name="Sun Y."/>
            <person name="Zhan W."/>
            <person name="Jiang J.F."/>
            <person name="Wang Q."/>
            <person name="Zhang B."/>
            <person name="Ji P."/>
            <person name="Bell-Sakyi L."/>
            <person name="Cui X.M."/>
            <person name="Yuan T.T."/>
            <person name="Jiang B.G."/>
            <person name="Yang W.F."/>
            <person name="Lam T.T."/>
            <person name="Chang Q.C."/>
            <person name="Ding S.J."/>
            <person name="Wang X.J."/>
            <person name="Zhu J.G."/>
            <person name="Ruan X.D."/>
            <person name="Zhao L."/>
            <person name="Wei J.T."/>
            <person name="Ye R.Z."/>
            <person name="Que T.C."/>
            <person name="Du C.H."/>
            <person name="Zhou Y.H."/>
            <person name="Cheng J.X."/>
            <person name="Dai P.F."/>
            <person name="Guo W.B."/>
            <person name="Han X.H."/>
            <person name="Huang E.J."/>
            <person name="Li L.F."/>
            <person name="Wei W."/>
            <person name="Gao Y.C."/>
            <person name="Liu J.Z."/>
            <person name="Shao H.Z."/>
            <person name="Wang X."/>
            <person name="Wang C.C."/>
            <person name="Yang T.C."/>
            <person name="Huo Q.B."/>
            <person name="Li W."/>
            <person name="Chen H.Y."/>
            <person name="Chen S.E."/>
            <person name="Zhou L.G."/>
            <person name="Ni X.B."/>
            <person name="Tian J.H."/>
            <person name="Sheng Y."/>
            <person name="Liu T."/>
            <person name="Pan Y.S."/>
            <person name="Xia L.Y."/>
            <person name="Li J."/>
            <person name="Zhao F."/>
            <person name="Cao W.C."/>
        </authorList>
    </citation>
    <scope>NUCLEOTIDE SEQUENCE [LARGE SCALE GENOMIC DNA]</scope>
    <source>
        <strain evidence="1">HaeL-2018</strain>
    </source>
</reference>
<dbReference type="OMA" id="NFAMHCT"/>
<dbReference type="AlphaFoldDB" id="A0A9J6FC47"/>
<evidence type="ECO:0000313" key="1">
    <source>
        <dbReference type="EMBL" id="KAH9360387.1"/>
    </source>
</evidence>
<keyword evidence="2" id="KW-1185">Reference proteome</keyword>
<dbReference type="PANTHER" id="PTHR39075">
    <property type="entry name" value="FI19908P1"/>
    <property type="match status" value="1"/>
</dbReference>
<dbReference type="VEuPathDB" id="VectorBase:HLOH_055895"/>
<name>A0A9J6FC47_HAELO</name>
<proteinExistence type="predicted"/>
<organism evidence="1 2">
    <name type="scientific">Haemaphysalis longicornis</name>
    <name type="common">Bush tick</name>
    <dbReference type="NCBI Taxonomy" id="44386"/>
    <lineage>
        <taxon>Eukaryota</taxon>
        <taxon>Metazoa</taxon>
        <taxon>Ecdysozoa</taxon>
        <taxon>Arthropoda</taxon>
        <taxon>Chelicerata</taxon>
        <taxon>Arachnida</taxon>
        <taxon>Acari</taxon>
        <taxon>Parasitiformes</taxon>
        <taxon>Ixodida</taxon>
        <taxon>Ixodoidea</taxon>
        <taxon>Ixodidae</taxon>
        <taxon>Haemaphysalinae</taxon>
        <taxon>Haemaphysalis</taxon>
    </lineage>
</organism>